<organism evidence="1 2">
    <name type="scientific">Brassica campestris</name>
    <name type="common">Field mustard</name>
    <dbReference type="NCBI Taxonomy" id="3711"/>
    <lineage>
        <taxon>Eukaryota</taxon>
        <taxon>Viridiplantae</taxon>
        <taxon>Streptophyta</taxon>
        <taxon>Embryophyta</taxon>
        <taxon>Tracheophyta</taxon>
        <taxon>Spermatophyta</taxon>
        <taxon>Magnoliopsida</taxon>
        <taxon>eudicotyledons</taxon>
        <taxon>Gunneridae</taxon>
        <taxon>Pentapetalae</taxon>
        <taxon>rosids</taxon>
        <taxon>malvids</taxon>
        <taxon>Brassicales</taxon>
        <taxon>Brassicaceae</taxon>
        <taxon>Brassiceae</taxon>
        <taxon>Brassica</taxon>
    </lineage>
</organism>
<dbReference type="Proteomes" id="UP000264353">
    <property type="component" value="Chromosome A1"/>
</dbReference>
<gene>
    <name evidence="1" type="ORF">BRARA_A02307</name>
</gene>
<dbReference type="AlphaFoldDB" id="A0A398AVC7"/>
<accession>A0A398AVC7</accession>
<proteinExistence type="predicted"/>
<sequence>MTRLAAWVTVKEKRHGQRSCWEQQDTDHASSKRIKPVNRCTEALMLDQPSHQVKTCDTREDSIL</sequence>
<reference evidence="1 2" key="1">
    <citation type="submission" date="2018-06" db="EMBL/GenBank/DDBJ databases">
        <title>WGS assembly of Brassica rapa FPsc.</title>
        <authorList>
            <person name="Bowman J."/>
            <person name="Kohchi T."/>
            <person name="Yamato K."/>
            <person name="Jenkins J."/>
            <person name="Shu S."/>
            <person name="Ishizaki K."/>
            <person name="Yamaoka S."/>
            <person name="Nishihama R."/>
            <person name="Nakamura Y."/>
            <person name="Berger F."/>
            <person name="Adam C."/>
            <person name="Aki S."/>
            <person name="Althoff F."/>
            <person name="Araki T."/>
            <person name="Arteaga-Vazquez M."/>
            <person name="Balasubrmanian S."/>
            <person name="Bauer D."/>
            <person name="Boehm C."/>
            <person name="Briginshaw L."/>
            <person name="Caballero-Perez J."/>
            <person name="Catarino B."/>
            <person name="Chen F."/>
            <person name="Chiyoda S."/>
            <person name="Chovatia M."/>
            <person name="Davies K."/>
            <person name="Delmans M."/>
            <person name="Demura T."/>
            <person name="Dierschke T."/>
            <person name="Dolan L."/>
            <person name="Dorantes-Acosta A."/>
            <person name="Eklund D."/>
            <person name="Florent S."/>
            <person name="Flores-Sandoval E."/>
            <person name="Fujiyama A."/>
            <person name="Fukuzawa H."/>
            <person name="Galik B."/>
            <person name="Grimanelli D."/>
            <person name="Grimwood J."/>
            <person name="Grossniklaus U."/>
            <person name="Hamada T."/>
            <person name="Haseloff J."/>
            <person name="Hetherington A."/>
            <person name="Higo A."/>
            <person name="Hirakawa Y."/>
            <person name="Hundley H."/>
            <person name="Ikeda Y."/>
            <person name="Inoue K."/>
            <person name="Inoue S."/>
            <person name="Ishida S."/>
            <person name="Jia Q."/>
            <person name="Kakita M."/>
            <person name="Kanazawa T."/>
            <person name="Kawai Y."/>
            <person name="Kawashima T."/>
            <person name="Kennedy M."/>
            <person name="Kinose K."/>
            <person name="Kinoshita T."/>
            <person name="Kohara Y."/>
            <person name="Koide E."/>
            <person name="Komatsu K."/>
            <person name="Kopischke S."/>
            <person name="Kubo M."/>
            <person name="Kyozuka J."/>
            <person name="Lagercrantz U."/>
            <person name="Lin S."/>
            <person name="Lindquist E."/>
            <person name="Lipzen A."/>
            <person name="Lu C."/>
            <person name="Luna E."/>
            <person name="Martienssen R."/>
            <person name="Minamino N."/>
            <person name="Mizutani M."/>
            <person name="Mizutani M."/>
            <person name="Mochizuki N."/>
            <person name="Monte I."/>
            <person name="Mosher R."/>
            <person name="Nagasaki H."/>
            <person name="Nakagami H."/>
            <person name="Naramoto S."/>
            <person name="Nishitani K."/>
            <person name="Ohtani M."/>
            <person name="Okamoto T."/>
            <person name="Okumura M."/>
            <person name="Phillips J."/>
            <person name="Pollak B."/>
            <person name="Reinders A."/>
            <person name="Roevekamp M."/>
            <person name="Sano R."/>
            <person name="Sawa S."/>
            <person name="Schmid M."/>
            <person name="Shirakawa M."/>
            <person name="Solano R."/>
            <person name="Spunde A."/>
            <person name="Suetsugu N."/>
            <person name="Sugano S."/>
            <person name="Sugiyama A."/>
            <person name="Sun R."/>
            <person name="Suzuki Y."/>
            <person name="Takenaka M."/>
            <person name="Takezawa D."/>
            <person name="Tomogane H."/>
            <person name="Tsuzuki M."/>
            <person name="Ueda T."/>
            <person name="Umeda M."/>
            <person name="Ward J."/>
            <person name="Watanabe Y."/>
            <person name="Yazaki K."/>
            <person name="Yokoyama R."/>
            <person name="Yoshitake Y."/>
            <person name="Yotsui I."/>
            <person name="Zachgo S."/>
            <person name="Schmutz J."/>
        </authorList>
    </citation>
    <scope>NUCLEOTIDE SEQUENCE [LARGE SCALE GENOMIC DNA]</scope>
    <source>
        <strain evidence="2">cv. B-3</strain>
    </source>
</reference>
<name>A0A398AVC7_BRACM</name>
<evidence type="ECO:0000313" key="1">
    <source>
        <dbReference type="EMBL" id="RID79580.1"/>
    </source>
</evidence>
<protein>
    <submittedName>
        <fullName evidence="1">Uncharacterized protein</fullName>
    </submittedName>
</protein>
<evidence type="ECO:0000313" key="2">
    <source>
        <dbReference type="Proteomes" id="UP000264353"/>
    </source>
</evidence>
<dbReference type="EMBL" id="CM010628">
    <property type="protein sequence ID" value="RID79580.1"/>
    <property type="molecule type" value="Genomic_DNA"/>
</dbReference>